<proteinExistence type="predicted"/>
<organism evidence="1">
    <name type="scientific">Anguilla anguilla</name>
    <name type="common">European freshwater eel</name>
    <name type="synonym">Muraena anguilla</name>
    <dbReference type="NCBI Taxonomy" id="7936"/>
    <lineage>
        <taxon>Eukaryota</taxon>
        <taxon>Metazoa</taxon>
        <taxon>Chordata</taxon>
        <taxon>Craniata</taxon>
        <taxon>Vertebrata</taxon>
        <taxon>Euteleostomi</taxon>
        <taxon>Actinopterygii</taxon>
        <taxon>Neopterygii</taxon>
        <taxon>Teleostei</taxon>
        <taxon>Anguilliformes</taxon>
        <taxon>Anguillidae</taxon>
        <taxon>Anguilla</taxon>
    </lineage>
</organism>
<protein>
    <submittedName>
        <fullName evidence="1">Uncharacterized protein</fullName>
    </submittedName>
</protein>
<accession>A0A0E9TH91</accession>
<reference evidence="1" key="2">
    <citation type="journal article" date="2015" name="Fish Shellfish Immunol.">
        <title>Early steps in the European eel (Anguilla anguilla)-Vibrio vulnificus interaction in the gills: Role of the RtxA13 toxin.</title>
        <authorList>
            <person name="Callol A."/>
            <person name="Pajuelo D."/>
            <person name="Ebbesson L."/>
            <person name="Teles M."/>
            <person name="MacKenzie S."/>
            <person name="Amaro C."/>
        </authorList>
    </citation>
    <scope>NUCLEOTIDE SEQUENCE</scope>
</reference>
<dbReference type="EMBL" id="GBXM01055523">
    <property type="protein sequence ID" value="JAH53054.1"/>
    <property type="molecule type" value="Transcribed_RNA"/>
</dbReference>
<reference evidence="1" key="1">
    <citation type="submission" date="2014-11" db="EMBL/GenBank/DDBJ databases">
        <authorList>
            <person name="Amaro Gonzalez C."/>
        </authorList>
    </citation>
    <scope>NUCLEOTIDE SEQUENCE</scope>
</reference>
<sequence>MIAKKHPRNHLNLKWKRSVCFQESTSRTNCSSNLSFNPRTSTCKNIILNP</sequence>
<evidence type="ECO:0000313" key="1">
    <source>
        <dbReference type="EMBL" id="JAH53054.1"/>
    </source>
</evidence>
<dbReference type="AlphaFoldDB" id="A0A0E9TH91"/>
<name>A0A0E9TH91_ANGAN</name>